<feature type="region of interest" description="Disordered" evidence="2">
    <location>
        <begin position="1080"/>
        <end position="1107"/>
    </location>
</feature>
<feature type="compositionally biased region" description="Polar residues" evidence="2">
    <location>
        <begin position="322"/>
        <end position="335"/>
    </location>
</feature>
<evidence type="ECO:0000256" key="2">
    <source>
        <dbReference type="SAM" id="MobiDB-lite"/>
    </source>
</evidence>
<accession>A0AAD9IXQ6</accession>
<feature type="region of interest" description="Disordered" evidence="2">
    <location>
        <begin position="301"/>
        <end position="368"/>
    </location>
</feature>
<feature type="region of interest" description="Disordered" evidence="2">
    <location>
        <begin position="591"/>
        <end position="619"/>
    </location>
</feature>
<dbReference type="AlphaFoldDB" id="A0AAD9IXQ6"/>
<feature type="region of interest" description="Disordered" evidence="2">
    <location>
        <begin position="522"/>
        <end position="578"/>
    </location>
</feature>
<name>A0AAD9IXQ6_9ANNE</name>
<feature type="region of interest" description="Disordered" evidence="2">
    <location>
        <begin position="696"/>
        <end position="741"/>
    </location>
</feature>
<feature type="compositionally biased region" description="Polar residues" evidence="2">
    <location>
        <begin position="24"/>
        <end position="43"/>
    </location>
</feature>
<dbReference type="EMBL" id="JAODUP010000901">
    <property type="protein sequence ID" value="KAK2142887.1"/>
    <property type="molecule type" value="Genomic_DNA"/>
</dbReference>
<feature type="region of interest" description="Disordered" evidence="2">
    <location>
        <begin position="1124"/>
        <end position="1263"/>
    </location>
</feature>
<feature type="compositionally biased region" description="Low complexity" evidence="2">
    <location>
        <begin position="188"/>
        <end position="208"/>
    </location>
</feature>
<feature type="compositionally biased region" description="Basic and acidic residues" evidence="2">
    <location>
        <begin position="705"/>
        <end position="734"/>
    </location>
</feature>
<comment type="caution">
    <text evidence="3">The sequence shown here is derived from an EMBL/GenBank/DDBJ whole genome shotgun (WGS) entry which is preliminary data.</text>
</comment>
<keyword evidence="1" id="KW-0175">Coiled coil</keyword>
<proteinExistence type="predicted"/>
<feature type="region of interest" description="Disordered" evidence="2">
    <location>
        <begin position="758"/>
        <end position="789"/>
    </location>
</feature>
<feature type="compositionally biased region" description="Polar residues" evidence="2">
    <location>
        <begin position="170"/>
        <end position="187"/>
    </location>
</feature>
<feature type="region of interest" description="Disordered" evidence="2">
    <location>
        <begin position="121"/>
        <end position="239"/>
    </location>
</feature>
<keyword evidence="4" id="KW-1185">Reference proteome</keyword>
<dbReference type="Proteomes" id="UP001208570">
    <property type="component" value="Unassembled WGS sequence"/>
</dbReference>
<feature type="compositionally biased region" description="Basic residues" evidence="2">
    <location>
        <begin position="7"/>
        <end position="23"/>
    </location>
</feature>
<evidence type="ECO:0000313" key="4">
    <source>
        <dbReference type="Proteomes" id="UP001208570"/>
    </source>
</evidence>
<feature type="compositionally biased region" description="Basic and acidic residues" evidence="2">
    <location>
        <begin position="535"/>
        <end position="555"/>
    </location>
</feature>
<feature type="compositionally biased region" description="Low complexity" evidence="2">
    <location>
        <begin position="1211"/>
        <end position="1239"/>
    </location>
</feature>
<reference evidence="3" key="1">
    <citation type="journal article" date="2023" name="Mol. Biol. Evol.">
        <title>Third-Generation Sequencing Reveals the Adaptive Role of the Epigenome in Three Deep-Sea Polychaetes.</title>
        <authorList>
            <person name="Perez M."/>
            <person name="Aroh O."/>
            <person name="Sun Y."/>
            <person name="Lan Y."/>
            <person name="Juniper S.K."/>
            <person name="Young C.R."/>
            <person name="Angers B."/>
            <person name="Qian P.Y."/>
        </authorList>
    </citation>
    <scope>NUCLEOTIDE SEQUENCE</scope>
    <source>
        <strain evidence="3">P08H-3</strain>
    </source>
</reference>
<feature type="compositionally biased region" description="Basic and acidic residues" evidence="2">
    <location>
        <begin position="226"/>
        <end position="239"/>
    </location>
</feature>
<gene>
    <name evidence="3" type="ORF">LSH36_901g01010</name>
</gene>
<feature type="coiled-coil region" evidence="1">
    <location>
        <begin position="904"/>
        <end position="931"/>
    </location>
</feature>
<protein>
    <submittedName>
        <fullName evidence="3">Uncharacterized protein</fullName>
    </submittedName>
</protein>
<organism evidence="3 4">
    <name type="scientific">Paralvinella palmiformis</name>
    <dbReference type="NCBI Taxonomy" id="53620"/>
    <lineage>
        <taxon>Eukaryota</taxon>
        <taxon>Metazoa</taxon>
        <taxon>Spiralia</taxon>
        <taxon>Lophotrochozoa</taxon>
        <taxon>Annelida</taxon>
        <taxon>Polychaeta</taxon>
        <taxon>Sedentaria</taxon>
        <taxon>Canalipalpata</taxon>
        <taxon>Terebellida</taxon>
        <taxon>Terebelliformia</taxon>
        <taxon>Alvinellidae</taxon>
        <taxon>Paralvinella</taxon>
    </lineage>
</organism>
<feature type="compositionally biased region" description="Acidic residues" evidence="2">
    <location>
        <begin position="82"/>
        <end position="91"/>
    </location>
</feature>
<evidence type="ECO:0000256" key="1">
    <source>
        <dbReference type="SAM" id="Coils"/>
    </source>
</evidence>
<feature type="compositionally biased region" description="Low complexity" evidence="2">
    <location>
        <begin position="1129"/>
        <end position="1149"/>
    </location>
</feature>
<feature type="region of interest" description="Disordered" evidence="2">
    <location>
        <begin position="1"/>
        <end position="94"/>
    </location>
</feature>
<feature type="region of interest" description="Disordered" evidence="2">
    <location>
        <begin position="950"/>
        <end position="969"/>
    </location>
</feature>
<feature type="compositionally biased region" description="Basic and acidic residues" evidence="2">
    <location>
        <begin position="567"/>
        <end position="578"/>
    </location>
</feature>
<sequence>MSSVKEKKPKRSKKKGKLHKNKIRNQALSTDIKTGSESGSDHPSPSYGKKGGQGSAGYCYVDAPEIPTDEGQGIKIGKAADDSELGEDWPVDSDSVGHWSYQLRDRASARCVLELQCVCEEGGGRDGSESGSGNNGPRITEKYSSRLVESTEYGRSGFRTRRQQYRESSAKSTSRQSESGSVHQQEAGTRNPTNSNNGTTTANTGSESSEQRNTATYRSGQGFAERSVRIEESREATTRSYELVDDRLVKCTSTRRRSSVIRDTITTTTTTATKAQNNRGSYSTKMATTKTNDKYIVSFNSDTSDSEEESGDDAKPVGGKLDQSNGKDVMTNGTEENPERAIGSESKPVSGSADPKEGTTKRESASKHCWNGAIPDLISGDDIPASGYLGNAPDTSRVRHCKTDTATDILIDISGTTPQVGVGGTRSNEAIINPELEGLSLSFSPKLLPEDDLTQCNLDHKAKSKHGSYDNTEKRTTTRTKALLNGVDVDDLDLVDVINDDVYAVKNRHKTDILDADILIYASPGSPSQTSARDSGYRKSKSFDNGEPEVNDRSFRSGPFERQFSNPEERPRTKSKYNDLDEKFSAICSKYGKDAPKREKNRPHASMADTPPSDLGPGQELYGVVRVKTGLAQNDDSTVNGTRAPEKQRGFHVDLDTDSGCNTPRQKITFDDMVNWDRSSTDELIKRILADAHNSVENNANGTRMPRDRTRAERSRDSYDTRRRTMPEPYEKEMGAGAGRSYSEEMAPSLLERRLASLAGGDKPDGSAPCTTVAAYNPYGTPDNDEPEQLYKRKSRAGSRMTELDDDAWSVDSASSSGRYVPWKQRQRALSCDRRDNTALAIPNRFDDSDSDNESYVSRRAMVPSLPDDCFKPQKSEDTDTVVMERTSEVRTMVDNQAEVLGRLKKASDSFDELEAEIRELKKEVMENNITRQSIIEDIIADIQENSATIGTDESPAYPQRYSTSSLQRSDNYAPGYVSPYSTRYGRRSRDTESCSRLDLDLESDRLGGYALGAVAKSKWGEPGGSRAFRSASVCRFDDVEDEKYDKYGLYNTISAKKWSTSGDNYDVKSDYGIEAGDDAETASIRSYPSEKSSGDRSDEAEVSSTPTYRSRYALAKYGTASGLEKSSRYGGSSYTSSTRPSRSSLYRSHTVNTADFSYDRPRIRSGSMPPPETSKPFTSRFLSKVREKRASGEYTKPSADKPFKSRFLGRSFDSDYYSASSSSRASLASTPDSSSPRSQRSRDNDVTAATASEGDATVETGK</sequence>
<feature type="compositionally biased region" description="Basic and acidic residues" evidence="2">
    <location>
        <begin position="354"/>
        <end position="366"/>
    </location>
</feature>
<evidence type="ECO:0000313" key="3">
    <source>
        <dbReference type="EMBL" id="KAK2142887.1"/>
    </source>
</evidence>